<organism evidence="8 9">
    <name type="scientific">Intestinibaculum porci</name>
    <dbReference type="NCBI Taxonomy" id="2487118"/>
    <lineage>
        <taxon>Bacteria</taxon>
        <taxon>Bacillati</taxon>
        <taxon>Bacillota</taxon>
        <taxon>Erysipelotrichia</taxon>
        <taxon>Erysipelotrichales</taxon>
        <taxon>Erysipelotrichaceae</taxon>
        <taxon>Intestinibaculum</taxon>
    </lineage>
</organism>
<dbReference type="AlphaFoldDB" id="A0A3G9JAA1"/>
<feature type="transmembrane region" description="Helical" evidence="6">
    <location>
        <begin position="12"/>
        <end position="34"/>
    </location>
</feature>
<sequence>MTAYIAYIKKNILTLITCIVLIASVFIVYTVFAIPNKYDAKVTITVDQNPQKYMKIVKSEGYINAVSSTYNLEKKEVLAALQMTVNGHDLTIRARCEDAITSKKIVDALSMRLLQHHSTLLMKSGSTVASKPSSPSLLFNGALGGVCGLIIGFIVLAIQMYISKKDQA</sequence>
<name>A0A3G9JAA1_9FIRM</name>
<keyword evidence="2" id="KW-1003">Cell membrane</keyword>
<proteinExistence type="predicted"/>
<reference evidence="8 9" key="1">
    <citation type="submission" date="2018-11" db="EMBL/GenBank/DDBJ databases">
        <title>Novel Erysipelotrichaceae bacterium isolated from small intestine of a swine.</title>
        <authorList>
            <person name="Kim J.S."/>
            <person name="Choe H."/>
            <person name="Lee Y.R."/>
            <person name="Kim K.M."/>
            <person name="Park D.S."/>
        </authorList>
    </citation>
    <scope>NUCLEOTIDE SEQUENCE [LARGE SCALE GENOMIC DNA]</scope>
    <source>
        <strain evidence="8 9">SG0102</strain>
    </source>
</reference>
<dbReference type="GO" id="GO:0005886">
    <property type="term" value="C:plasma membrane"/>
    <property type="evidence" value="ECO:0007669"/>
    <property type="project" value="UniProtKB-SubCell"/>
</dbReference>
<dbReference type="RefSeq" id="WP_125120127.1">
    <property type="nucleotide sequence ID" value="NZ_AP019309.1"/>
</dbReference>
<evidence type="ECO:0000256" key="1">
    <source>
        <dbReference type="ARBA" id="ARBA00004651"/>
    </source>
</evidence>
<evidence type="ECO:0000313" key="8">
    <source>
        <dbReference type="EMBL" id="BBH27402.1"/>
    </source>
</evidence>
<feature type="transmembrane region" description="Helical" evidence="6">
    <location>
        <begin position="137"/>
        <end position="162"/>
    </location>
</feature>
<dbReference type="Pfam" id="PF02706">
    <property type="entry name" value="Wzz"/>
    <property type="match status" value="1"/>
</dbReference>
<evidence type="ECO:0000256" key="4">
    <source>
        <dbReference type="ARBA" id="ARBA00022989"/>
    </source>
</evidence>
<accession>A0A3G9JAA1</accession>
<dbReference type="EMBL" id="AP019309">
    <property type="protein sequence ID" value="BBH27402.1"/>
    <property type="molecule type" value="Genomic_DNA"/>
</dbReference>
<keyword evidence="3 6" id="KW-0812">Transmembrane</keyword>
<gene>
    <name evidence="8" type="ORF">SG0102_23360</name>
</gene>
<protein>
    <recommendedName>
        <fullName evidence="7">Polysaccharide chain length determinant N-terminal domain-containing protein</fullName>
    </recommendedName>
</protein>
<dbReference type="Proteomes" id="UP000268059">
    <property type="component" value="Chromosome"/>
</dbReference>
<dbReference type="InterPro" id="IPR003856">
    <property type="entry name" value="LPS_length_determ_N"/>
</dbReference>
<feature type="domain" description="Polysaccharide chain length determinant N-terminal" evidence="7">
    <location>
        <begin position="6"/>
        <end position="71"/>
    </location>
</feature>
<evidence type="ECO:0000256" key="3">
    <source>
        <dbReference type="ARBA" id="ARBA00022692"/>
    </source>
</evidence>
<keyword evidence="4 6" id="KW-1133">Transmembrane helix</keyword>
<dbReference type="InParanoid" id="A0A3G9JAA1"/>
<keyword evidence="5 6" id="KW-0472">Membrane</keyword>
<keyword evidence="9" id="KW-1185">Reference proteome</keyword>
<comment type="subcellular location">
    <subcellularLocation>
        <location evidence="1">Cell membrane</location>
        <topology evidence="1">Multi-pass membrane protein</topology>
    </subcellularLocation>
</comment>
<evidence type="ECO:0000259" key="7">
    <source>
        <dbReference type="Pfam" id="PF02706"/>
    </source>
</evidence>
<evidence type="ECO:0000256" key="5">
    <source>
        <dbReference type="ARBA" id="ARBA00023136"/>
    </source>
</evidence>
<evidence type="ECO:0000313" key="9">
    <source>
        <dbReference type="Proteomes" id="UP000268059"/>
    </source>
</evidence>
<evidence type="ECO:0000256" key="6">
    <source>
        <dbReference type="SAM" id="Phobius"/>
    </source>
</evidence>
<dbReference type="KEGG" id="ebm:SG0102_23360"/>
<evidence type="ECO:0000256" key="2">
    <source>
        <dbReference type="ARBA" id="ARBA00022475"/>
    </source>
</evidence>